<organism evidence="2 3">
    <name type="scientific">Candidatus Vampirococcus lugosii</name>
    <dbReference type="NCBI Taxonomy" id="2789015"/>
    <lineage>
        <taxon>Bacteria</taxon>
        <taxon>Candidatus Absconditibacteriota</taxon>
        <taxon>Vampirococcus</taxon>
    </lineage>
</organism>
<feature type="coiled-coil region" evidence="1">
    <location>
        <begin position="53"/>
        <end position="80"/>
    </location>
</feature>
<proteinExistence type="predicted"/>
<sequence>MKLNTGIEKLIKINFDSFANLLVLENIWIKKFKLLKIAIEKGNKTWKKIIENKIKLEKLEEEMNINIDNFKDKIEKIKVKTPEVKMSWEKIESEIKKI</sequence>
<keyword evidence="1" id="KW-0175">Coiled coil</keyword>
<dbReference type="RefSeq" id="WP_213349489.1">
    <property type="nucleotide sequence ID" value="NZ_JAEDAM010000050.1"/>
</dbReference>
<accession>A0ABS5QLV3</accession>
<protein>
    <submittedName>
        <fullName evidence="2">Uncharacterized protein</fullName>
    </submittedName>
</protein>
<name>A0ABS5QLV3_9BACT</name>
<keyword evidence="3" id="KW-1185">Reference proteome</keyword>
<evidence type="ECO:0000313" key="3">
    <source>
        <dbReference type="Proteomes" id="UP000680365"/>
    </source>
</evidence>
<comment type="caution">
    <text evidence="2">The sequence shown here is derived from an EMBL/GenBank/DDBJ whole genome shotgun (WGS) entry which is preliminary data.</text>
</comment>
<dbReference type="Proteomes" id="UP000680365">
    <property type="component" value="Unassembled WGS sequence"/>
</dbReference>
<dbReference type="EMBL" id="JAEDAM010000050">
    <property type="protein sequence ID" value="MBS8122180.1"/>
    <property type="molecule type" value="Genomic_DNA"/>
</dbReference>
<evidence type="ECO:0000256" key="1">
    <source>
        <dbReference type="SAM" id="Coils"/>
    </source>
</evidence>
<evidence type="ECO:0000313" key="2">
    <source>
        <dbReference type="EMBL" id="MBS8122180.1"/>
    </source>
</evidence>
<reference evidence="2 3" key="1">
    <citation type="journal article" date="2021" name="Nat. Commun.">
        <title>Reductive evolution and unique predatory mode in the CPR bacterium Vampirococcus lugosii.</title>
        <authorList>
            <person name="Moreira D."/>
            <person name="Zivanovic Y."/>
            <person name="Lopez-Archilla A.I."/>
            <person name="Iniesto M."/>
            <person name="Lopez-Garcia P."/>
        </authorList>
    </citation>
    <scope>NUCLEOTIDE SEQUENCE [LARGE SCALE GENOMIC DNA]</scope>
    <source>
        <strain evidence="2">Chiprana</strain>
    </source>
</reference>
<gene>
    <name evidence="2" type="ORF">VAMP_152n45</name>
</gene>